<dbReference type="AlphaFoldDB" id="A0AAD7MM63"/>
<dbReference type="InterPro" id="IPR027417">
    <property type="entry name" value="P-loop_NTPase"/>
</dbReference>
<sequence length="106" mass="11849">MKGFTVIAIAHRISTIVDYDNLRSPQFRSFTRSAQILVLYGGSIAQFDDPTVLLSNPESRFAQLAGHSGYIPSQLCSQRRRGQELSDGTVMVVTEDLSMFRLLQKP</sequence>
<evidence type="ECO:0000313" key="1">
    <source>
        <dbReference type="EMBL" id="KAJ7722448.1"/>
    </source>
</evidence>
<reference evidence="1" key="1">
    <citation type="submission" date="2023-03" db="EMBL/GenBank/DDBJ databases">
        <title>Massive genome expansion in bonnet fungi (Mycena s.s.) driven by repeated elements and novel gene families across ecological guilds.</title>
        <authorList>
            <consortium name="Lawrence Berkeley National Laboratory"/>
            <person name="Harder C.B."/>
            <person name="Miyauchi S."/>
            <person name="Viragh M."/>
            <person name="Kuo A."/>
            <person name="Thoen E."/>
            <person name="Andreopoulos B."/>
            <person name="Lu D."/>
            <person name="Skrede I."/>
            <person name="Drula E."/>
            <person name="Henrissat B."/>
            <person name="Morin E."/>
            <person name="Kohler A."/>
            <person name="Barry K."/>
            <person name="LaButti K."/>
            <person name="Morin E."/>
            <person name="Salamov A."/>
            <person name="Lipzen A."/>
            <person name="Mereny Z."/>
            <person name="Hegedus B."/>
            <person name="Baldrian P."/>
            <person name="Stursova M."/>
            <person name="Weitz H."/>
            <person name="Taylor A."/>
            <person name="Grigoriev I.V."/>
            <person name="Nagy L.G."/>
            <person name="Martin F."/>
            <person name="Kauserud H."/>
        </authorList>
    </citation>
    <scope>NUCLEOTIDE SEQUENCE</scope>
    <source>
        <strain evidence="1">CBHHK188m</strain>
    </source>
</reference>
<comment type="caution">
    <text evidence="1">The sequence shown here is derived from an EMBL/GenBank/DDBJ whole genome shotgun (WGS) entry which is preliminary data.</text>
</comment>
<keyword evidence="2" id="KW-1185">Reference proteome</keyword>
<accession>A0AAD7MM63</accession>
<protein>
    <submittedName>
        <fullName evidence="1">Uncharacterized protein</fullName>
    </submittedName>
</protein>
<gene>
    <name evidence="1" type="ORF">DFH07DRAFT_856980</name>
</gene>
<name>A0AAD7MM63_9AGAR</name>
<organism evidence="1 2">
    <name type="scientific">Mycena maculata</name>
    <dbReference type="NCBI Taxonomy" id="230809"/>
    <lineage>
        <taxon>Eukaryota</taxon>
        <taxon>Fungi</taxon>
        <taxon>Dikarya</taxon>
        <taxon>Basidiomycota</taxon>
        <taxon>Agaricomycotina</taxon>
        <taxon>Agaricomycetes</taxon>
        <taxon>Agaricomycetidae</taxon>
        <taxon>Agaricales</taxon>
        <taxon>Marasmiineae</taxon>
        <taxon>Mycenaceae</taxon>
        <taxon>Mycena</taxon>
    </lineage>
</organism>
<proteinExistence type="predicted"/>
<dbReference type="EMBL" id="JARJLG010000258">
    <property type="protein sequence ID" value="KAJ7722448.1"/>
    <property type="molecule type" value="Genomic_DNA"/>
</dbReference>
<dbReference type="Proteomes" id="UP001215280">
    <property type="component" value="Unassembled WGS sequence"/>
</dbReference>
<dbReference type="Gene3D" id="3.40.50.300">
    <property type="entry name" value="P-loop containing nucleotide triphosphate hydrolases"/>
    <property type="match status" value="1"/>
</dbReference>
<evidence type="ECO:0000313" key="2">
    <source>
        <dbReference type="Proteomes" id="UP001215280"/>
    </source>
</evidence>